<dbReference type="SUPFAM" id="SSF54523">
    <property type="entry name" value="Pili subunits"/>
    <property type="match status" value="1"/>
</dbReference>
<keyword evidence="1" id="KW-0472">Membrane</keyword>
<dbReference type="InterPro" id="IPR045584">
    <property type="entry name" value="Pilin-like"/>
</dbReference>
<protein>
    <submittedName>
        <fullName evidence="3">Type IV fimbrial biogenesis protein PilV</fullName>
    </submittedName>
</protein>
<proteinExistence type="predicted"/>
<dbReference type="InterPro" id="IPR013362">
    <property type="entry name" value="Pilus_4_PilV"/>
</dbReference>
<dbReference type="EMBL" id="UOFN01000113">
    <property type="protein sequence ID" value="VAW79511.1"/>
    <property type="molecule type" value="Genomic_DNA"/>
</dbReference>
<evidence type="ECO:0000313" key="3">
    <source>
        <dbReference type="EMBL" id="VAW79511.1"/>
    </source>
</evidence>
<dbReference type="InterPro" id="IPR012902">
    <property type="entry name" value="N_methyl_site"/>
</dbReference>
<dbReference type="Pfam" id="PF07963">
    <property type="entry name" value="N_methyl"/>
    <property type="match status" value="1"/>
</dbReference>
<dbReference type="InterPro" id="IPR054402">
    <property type="entry name" value="Tt1218-like_dom"/>
</dbReference>
<name>A0A3B0YJC7_9ZZZZ</name>
<evidence type="ECO:0000256" key="1">
    <source>
        <dbReference type="SAM" id="Phobius"/>
    </source>
</evidence>
<dbReference type="NCBIfam" id="TIGR02523">
    <property type="entry name" value="type_IV_pilV"/>
    <property type="match status" value="1"/>
</dbReference>
<organism evidence="3">
    <name type="scientific">hydrothermal vent metagenome</name>
    <dbReference type="NCBI Taxonomy" id="652676"/>
    <lineage>
        <taxon>unclassified sequences</taxon>
        <taxon>metagenomes</taxon>
        <taxon>ecological metagenomes</taxon>
    </lineage>
</organism>
<gene>
    <name evidence="3" type="ORF">MNBD_GAMMA15-1216</name>
</gene>
<feature type="domain" description="Type IV pilin Tt1218-like" evidence="2">
    <location>
        <begin position="32"/>
        <end position="104"/>
    </location>
</feature>
<dbReference type="NCBIfam" id="TIGR02532">
    <property type="entry name" value="IV_pilin_GFxxxE"/>
    <property type="match status" value="1"/>
</dbReference>
<reference evidence="3" key="1">
    <citation type="submission" date="2018-06" db="EMBL/GenBank/DDBJ databases">
        <authorList>
            <person name="Zhirakovskaya E."/>
        </authorList>
    </citation>
    <scope>NUCLEOTIDE SEQUENCE</scope>
</reference>
<keyword evidence="1" id="KW-0812">Transmembrane</keyword>
<dbReference type="AlphaFoldDB" id="A0A3B0YJC7"/>
<evidence type="ECO:0000259" key="2">
    <source>
        <dbReference type="Pfam" id="PF22150"/>
    </source>
</evidence>
<sequence length="174" mass="18272">MSINKWQTGFTLVEVMVAVLVLSLGLLGLAGMQATSLKNNSVAAARGQATLLAYDMIDRMRANKTVALAGSYDNALDTAPTSGGSDCQANNATCDAATMAAYDLNQWKCLLGKWSSDGVCSATLNIDRGLLPDGDGSIAINGNVVAIGVQWSEVIWKDGQRQLTPFVLSISAEL</sequence>
<keyword evidence="1" id="KW-1133">Transmembrane helix</keyword>
<dbReference type="Pfam" id="PF22150">
    <property type="entry name" value="Tt1218-like"/>
    <property type="match status" value="1"/>
</dbReference>
<feature type="transmembrane region" description="Helical" evidence="1">
    <location>
        <begin position="12"/>
        <end position="32"/>
    </location>
</feature>
<accession>A0A3B0YJC7</accession>